<evidence type="ECO:0000313" key="2">
    <source>
        <dbReference type="Proteomes" id="UP000318050"/>
    </source>
</evidence>
<name>A0A560IJR8_9PROT</name>
<accession>A0A560IJR8</accession>
<gene>
    <name evidence="1" type="ORF">FBZ92_10920</name>
</gene>
<sequence length="52" mass="5982">MPVHTWRRGRRGFLEQRLGGVYRDDLALPLELVSDLAYAMDGRPTRISMPNP</sequence>
<organism evidence="1 2">
    <name type="scientific">Nitrospirillum amazonense</name>
    <dbReference type="NCBI Taxonomy" id="28077"/>
    <lineage>
        <taxon>Bacteria</taxon>
        <taxon>Pseudomonadati</taxon>
        <taxon>Pseudomonadota</taxon>
        <taxon>Alphaproteobacteria</taxon>
        <taxon>Rhodospirillales</taxon>
        <taxon>Azospirillaceae</taxon>
        <taxon>Nitrospirillum</taxon>
    </lineage>
</organism>
<proteinExistence type="predicted"/>
<dbReference type="EMBL" id="VITT01000009">
    <property type="protein sequence ID" value="TWB58531.1"/>
    <property type="molecule type" value="Genomic_DNA"/>
</dbReference>
<protein>
    <submittedName>
        <fullName evidence="1">Uncharacterized protein</fullName>
    </submittedName>
</protein>
<evidence type="ECO:0000313" key="1">
    <source>
        <dbReference type="EMBL" id="TWB58531.1"/>
    </source>
</evidence>
<dbReference type="Proteomes" id="UP000318050">
    <property type="component" value="Unassembled WGS sequence"/>
</dbReference>
<reference evidence="1 2" key="1">
    <citation type="submission" date="2019-06" db="EMBL/GenBank/DDBJ databases">
        <title>Genomic Encyclopedia of Type Strains, Phase IV (KMG-V): Genome sequencing to study the core and pangenomes of soil and plant-associated prokaryotes.</title>
        <authorList>
            <person name="Whitman W."/>
        </authorList>
    </citation>
    <scope>NUCLEOTIDE SEQUENCE [LARGE SCALE GENOMIC DNA]</scope>
    <source>
        <strain evidence="1 2">BR 11140</strain>
    </source>
</reference>
<comment type="caution">
    <text evidence="1">The sequence shown here is derived from an EMBL/GenBank/DDBJ whole genome shotgun (WGS) entry which is preliminary data.</text>
</comment>
<dbReference type="AlphaFoldDB" id="A0A560IJR8"/>